<gene>
    <name evidence="1" type="ORF">HAX54_017676</name>
</gene>
<evidence type="ECO:0000313" key="2">
    <source>
        <dbReference type="Proteomes" id="UP000823775"/>
    </source>
</evidence>
<dbReference type="EMBL" id="JACEIK010002178">
    <property type="protein sequence ID" value="MCD9559615.1"/>
    <property type="molecule type" value="Genomic_DNA"/>
</dbReference>
<protein>
    <submittedName>
        <fullName evidence="1">Uncharacterized protein</fullName>
    </submittedName>
</protein>
<keyword evidence="2" id="KW-1185">Reference proteome</keyword>
<organism evidence="1 2">
    <name type="scientific">Datura stramonium</name>
    <name type="common">Jimsonweed</name>
    <name type="synonym">Common thornapple</name>
    <dbReference type="NCBI Taxonomy" id="4076"/>
    <lineage>
        <taxon>Eukaryota</taxon>
        <taxon>Viridiplantae</taxon>
        <taxon>Streptophyta</taxon>
        <taxon>Embryophyta</taxon>
        <taxon>Tracheophyta</taxon>
        <taxon>Spermatophyta</taxon>
        <taxon>Magnoliopsida</taxon>
        <taxon>eudicotyledons</taxon>
        <taxon>Gunneridae</taxon>
        <taxon>Pentapetalae</taxon>
        <taxon>asterids</taxon>
        <taxon>lamiids</taxon>
        <taxon>Solanales</taxon>
        <taxon>Solanaceae</taxon>
        <taxon>Solanoideae</taxon>
        <taxon>Datureae</taxon>
        <taxon>Datura</taxon>
    </lineage>
</organism>
<name>A0ABS8ULV3_DATST</name>
<comment type="caution">
    <text evidence="1">The sequence shown here is derived from an EMBL/GenBank/DDBJ whole genome shotgun (WGS) entry which is preliminary data.</text>
</comment>
<evidence type="ECO:0000313" key="1">
    <source>
        <dbReference type="EMBL" id="MCD9559615.1"/>
    </source>
</evidence>
<dbReference type="Proteomes" id="UP000823775">
    <property type="component" value="Unassembled WGS sequence"/>
</dbReference>
<sequence>MPMTEEVAKMNKESIQDKKNYDMDPIEGAELRALRLKLLAYARIQPHVDSKASTSSIPRIAVLEVVLAQEFYELIKKG</sequence>
<reference evidence="1 2" key="1">
    <citation type="journal article" date="2021" name="BMC Genomics">
        <title>Datura genome reveals duplications of psychoactive alkaloid biosynthetic genes and high mutation rate following tissue culture.</title>
        <authorList>
            <person name="Rajewski A."/>
            <person name="Carter-House D."/>
            <person name="Stajich J."/>
            <person name="Litt A."/>
        </authorList>
    </citation>
    <scope>NUCLEOTIDE SEQUENCE [LARGE SCALE GENOMIC DNA]</scope>
    <source>
        <strain evidence="1">AR-01</strain>
    </source>
</reference>
<accession>A0ABS8ULV3</accession>
<proteinExistence type="predicted"/>